<dbReference type="EnsemblBacteria" id="ABL77490">
    <property type="protein sequence ID" value="ABL77490"/>
    <property type="gene ID" value="Tpen_0080"/>
</dbReference>
<dbReference type="Gene3D" id="3.40.50.300">
    <property type="entry name" value="P-loop containing nucleotide triphosphate hydrolases"/>
    <property type="match status" value="1"/>
</dbReference>
<dbReference type="Proteomes" id="UP000000641">
    <property type="component" value="Chromosome"/>
</dbReference>
<dbReference type="PROSITE" id="PS51419">
    <property type="entry name" value="RAB"/>
    <property type="match status" value="1"/>
</dbReference>
<gene>
    <name evidence="2" type="ordered locus">Tpen_0080</name>
</gene>
<dbReference type="EMBL" id="CP000505">
    <property type="protein sequence ID" value="ABL77490.1"/>
    <property type="molecule type" value="Genomic_DNA"/>
</dbReference>
<dbReference type="STRING" id="368408.Tpen_0080"/>
<dbReference type="NCBIfam" id="TIGR00231">
    <property type="entry name" value="small_GTP"/>
    <property type="match status" value="1"/>
</dbReference>
<dbReference type="FunFam" id="3.40.50.300:FF:001447">
    <property type="entry name" value="Ras-related protein Rab-1B"/>
    <property type="match status" value="1"/>
</dbReference>
<dbReference type="OrthoDB" id="30848at2157"/>
<dbReference type="SMART" id="SM00173">
    <property type="entry name" value="RAS"/>
    <property type="match status" value="1"/>
</dbReference>
<organism evidence="2 3">
    <name type="scientific">Thermofilum pendens (strain DSM 2475 / Hrk 5)</name>
    <dbReference type="NCBI Taxonomy" id="368408"/>
    <lineage>
        <taxon>Archaea</taxon>
        <taxon>Thermoproteota</taxon>
        <taxon>Thermoprotei</taxon>
        <taxon>Thermofilales</taxon>
        <taxon>Thermofilaceae</taxon>
        <taxon>Thermofilum</taxon>
    </lineage>
</organism>
<dbReference type="eggNOG" id="arCOG06769">
    <property type="taxonomic scope" value="Archaea"/>
</dbReference>
<dbReference type="InterPro" id="IPR001806">
    <property type="entry name" value="Small_GTPase"/>
</dbReference>
<sequence>MIATVKISLCGPGGVGKTSLARKFVEGSYNPQERLTVGIQHFFRKIQLDGRELHVVIWDLGGEHRFRFLAPAFLKGAKGVVYVFDLTREETFLEIDEWRKITESVLGKVPSILIGNKADLEEYRIVPYNLAREYALSKGFLEYFEVSARTGARVEEAFLFLLRTIVQSVRV</sequence>
<dbReference type="PROSITE" id="PS51421">
    <property type="entry name" value="RAS"/>
    <property type="match status" value="1"/>
</dbReference>
<dbReference type="GO" id="GO:0005525">
    <property type="term" value="F:GTP binding"/>
    <property type="evidence" value="ECO:0007669"/>
    <property type="project" value="InterPro"/>
</dbReference>
<dbReference type="KEGG" id="tpe:Tpen_0080"/>
<reference evidence="3" key="1">
    <citation type="journal article" date="2008" name="J. Bacteriol.">
        <title>Genome sequence of Thermofilum pendens reveals an exceptional loss of biosynthetic pathways without genome reduction.</title>
        <authorList>
            <person name="Anderson I."/>
            <person name="Rodriguez J."/>
            <person name="Susanti D."/>
            <person name="Porat I."/>
            <person name="Reich C."/>
            <person name="Ulrich L.E."/>
            <person name="Elkins J.G."/>
            <person name="Mavromatis K."/>
            <person name="Lykidis A."/>
            <person name="Kim E."/>
            <person name="Thompson L.S."/>
            <person name="Nolan M."/>
            <person name="Land M."/>
            <person name="Copeland A."/>
            <person name="Lapidus A."/>
            <person name="Lucas S."/>
            <person name="Detter C."/>
            <person name="Zhulin I.B."/>
            <person name="Olsen G.J."/>
            <person name="Whitman W."/>
            <person name="Mukhopadhyay B."/>
            <person name="Bristow J."/>
            <person name="Kyrpides N."/>
        </authorList>
    </citation>
    <scope>NUCLEOTIDE SEQUENCE [LARGE SCALE GENOMIC DNA]</scope>
    <source>
        <strain evidence="3">DSM 2475 / Hrk 5</strain>
    </source>
</reference>
<dbReference type="HOGENOM" id="CLU_041217_10_6_2"/>
<accession>A1RWB0</accession>
<dbReference type="RefSeq" id="WP_011751755.1">
    <property type="nucleotide sequence ID" value="NC_008698.1"/>
</dbReference>
<dbReference type="PRINTS" id="PR00449">
    <property type="entry name" value="RASTRNSFRMNG"/>
</dbReference>
<dbReference type="PANTHER" id="PTHR47978">
    <property type="match status" value="1"/>
</dbReference>
<protein>
    <submittedName>
        <fullName evidence="2">Small GTP-binding protein</fullName>
    </submittedName>
</protein>
<evidence type="ECO:0000256" key="1">
    <source>
        <dbReference type="ARBA" id="ARBA00022741"/>
    </source>
</evidence>
<dbReference type="AlphaFoldDB" id="A1RWB0"/>
<evidence type="ECO:0000313" key="2">
    <source>
        <dbReference type="EMBL" id="ABL77490.1"/>
    </source>
</evidence>
<keyword evidence="3" id="KW-1185">Reference proteome</keyword>
<dbReference type="GO" id="GO:0003924">
    <property type="term" value="F:GTPase activity"/>
    <property type="evidence" value="ECO:0007669"/>
    <property type="project" value="InterPro"/>
</dbReference>
<proteinExistence type="predicted"/>
<evidence type="ECO:0000313" key="3">
    <source>
        <dbReference type="Proteomes" id="UP000000641"/>
    </source>
</evidence>
<dbReference type="CDD" id="cd00154">
    <property type="entry name" value="Rab"/>
    <property type="match status" value="1"/>
</dbReference>
<dbReference type="SMART" id="SM00174">
    <property type="entry name" value="RHO"/>
    <property type="match status" value="1"/>
</dbReference>
<dbReference type="InterPro" id="IPR027417">
    <property type="entry name" value="P-loop_NTPase"/>
</dbReference>
<dbReference type="SUPFAM" id="SSF52540">
    <property type="entry name" value="P-loop containing nucleoside triphosphate hydrolases"/>
    <property type="match status" value="1"/>
</dbReference>
<dbReference type="SMART" id="SM00175">
    <property type="entry name" value="RAB"/>
    <property type="match status" value="1"/>
</dbReference>
<keyword evidence="1" id="KW-0547">Nucleotide-binding</keyword>
<name>A1RWB0_THEPD</name>
<dbReference type="InterPro" id="IPR005225">
    <property type="entry name" value="Small_GTP-bd"/>
</dbReference>
<dbReference type="GeneID" id="4600810"/>
<dbReference type="Pfam" id="PF00071">
    <property type="entry name" value="Ras"/>
    <property type="match status" value="1"/>
</dbReference>